<dbReference type="EMBL" id="CP002047">
    <property type="protein sequence ID" value="ADI12935.1"/>
    <property type="molecule type" value="Genomic_DNA"/>
</dbReference>
<dbReference type="STRING" id="749414.SBI_09817"/>
<reference evidence="1 2" key="1">
    <citation type="journal article" date="2010" name="J. Bacteriol.">
        <title>Genome sequence of the milbemycin-producing bacterium Streptomyces bingchenggensis.</title>
        <authorList>
            <person name="Wang X.J."/>
            <person name="Yan Y.J."/>
            <person name="Zhang B."/>
            <person name="An J."/>
            <person name="Wang J.J."/>
            <person name="Tian J."/>
            <person name="Jiang L."/>
            <person name="Chen Y.H."/>
            <person name="Huang S.X."/>
            <person name="Yin M."/>
            <person name="Zhang J."/>
            <person name="Gao A.L."/>
            <person name="Liu C.X."/>
            <person name="Zhu Z.X."/>
            <person name="Xiang W.S."/>
        </authorList>
    </citation>
    <scope>NUCLEOTIDE SEQUENCE [LARGE SCALE GENOMIC DNA]</scope>
    <source>
        <strain evidence="1 2">BCW-1</strain>
    </source>
</reference>
<evidence type="ECO:0000313" key="1">
    <source>
        <dbReference type="EMBL" id="ADI12935.1"/>
    </source>
</evidence>
<name>D7CD93_STRBB</name>
<evidence type="ECO:0000313" key="2">
    <source>
        <dbReference type="Proteomes" id="UP000000377"/>
    </source>
</evidence>
<gene>
    <name evidence="1" type="ordered locus">SBI_09817</name>
</gene>
<keyword evidence="2" id="KW-1185">Reference proteome</keyword>
<dbReference type="HOGENOM" id="CLU_3317462_0_0_11"/>
<dbReference type="KEGG" id="sbh:SBI_09817"/>
<protein>
    <submittedName>
        <fullName evidence="1">Uncharacterized protein</fullName>
    </submittedName>
</protein>
<proteinExistence type="predicted"/>
<dbReference type="AlphaFoldDB" id="D7CD93"/>
<dbReference type="Proteomes" id="UP000000377">
    <property type="component" value="Chromosome"/>
</dbReference>
<sequence>MYHLAADPESFAVLYDAERAYLAYYLERLGRDGVKRRGH</sequence>
<dbReference type="PATRIC" id="fig|749414.3.peg.10111"/>
<accession>D7CD93</accession>
<organism evidence="1 2">
    <name type="scientific">Streptomyces bingchenggensis (strain BCW-1)</name>
    <dbReference type="NCBI Taxonomy" id="749414"/>
    <lineage>
        <taxon>Bacteria</taxon>
        <taxon>Bacillati</taxon>
        <taxon>Actinomycetota</taxon>
        <taxon>Actinomycetes</taxon>
        <taxon>Kitasatosporales</taxon>
        <taxon>Streptomycetaceae</taxon>
        <taxon>Streptomyces</taxon>
    </lineage>
</organism>